<protein>
    <submittedName>
        <fullName evidence="10">GUCY1B</fullName>
        <ecNumber evidence="10">4.6.1.2</ecNumber>
    </submittedName>
</protein>
<reference evidence="10" key="1">
    <citation type="submission" date="2021-03" db="EMBL/GenBank/DDBJ databases">
        <authorList>
            <person name="Bekaert M."/>
        </authorList>
    </citation>
    <scope>NUCLEOTIDE SEQUENCE</scope>
</reference>
<keyword evidence="4 7" id="KW-1133">Transmembrane helix</keyword>
<evidence type="ECO:0000256" key="2">
    <source>
        <dbReference type="ARBA" id="ARBA00022692"/>
    </source>
</evidence>
<feature type="transmembrane region" description="Helical" evidence="7">
    <location>
        <begin position="190"/>
        <end position="213"/>
    </location>
</feature>
<gene>
    <name evidence="10" type="ORF">MEDL_53422</name>
</gene>
<feature type="domain" description="Major facilitator superfamily (MFS) profile" evidence="9">
    <location>
        <begin position="375"/>
        <end position="594"/>
    </location>
</feature>
<dbReference type="GO" id="GO:0005886">
    <property type="term" value="C:plasma membrane"/>
    <property type="evidence" value="ECO:0007669"/>
    <property type="project" value="TreeGrafter"/>
</dbReference>
<dbReference type="PANTHER" id="PTHR11920:SF335">
    <property type="entry name" value="GUANYLATE CYCLASE"/>
    <property type="match status" value="1"/>
</dbReference>
<dbReference type="GO" id="GO:0004383">
    <property type="term" value="F:guanylate cyclase activity"/>
    <property type="evidence" value="ECO:0007669"/>
    <property type="project" value="UniProtKB-EC"/>
</dbReference>
<sequence>MPRYCLFGDTVNTASRMESHGVPGRIHVSPLAYSLLINEDYIFRDRGRIEVKGKGLLNTYFLIGRHDDFMEEPADTYCSLPVIGKNGAEIEVIEEEELTKSHASGQDVTILVDDAETSEEKNNFSKKYGNTRTINGNRFYVETNRDRWIAIENLTTLKMKIWKENSPEPVQGNETDKLLSTSKKNYCLRWMSLLAGGFAHAMLASNLIFYVYINDIKANKLKSTWILVIGLLLSTTGLLLLWSSTRMVAFYEGKSWLMAFYFLISGLGGSVAYIMALRFNATHFAEDKRGRIMAMMFIFIDIGMISFTVIYYKAFPADARFEGLLIVVVSFNAAVYIFCMIFLRNASSNIGELTVDNEEPQSSNFKYEAMDTDNALSEKSFSELLCTVDYQLLAWMCSSAFAVSLLLSNNMTVLTKELDLTSIDTIITIMYPPIVIVAALVFSSASDKLKHILTRTSFLIAGVVCLAISSMLNAFLSSEKGVVITAVVLAAIGTGIVYTIGPTAMSEVFHIDNLMRNWGLVMLLRAVLIIILHLIFGEIYDLEVSSSASTFCKGLHCTRYGYLLTFGVALIAVGLGVVLIIRNNLRNKRTTKIG</sequence>
<dbReference type="Pfam" id="PF00211">
    <property type="entry name" value="Guanylate_cyc"/>
    <property type="match status" value="1"/>
</dbReference>
<feature type="transmembrane region" description="Helical" evidence="7">
    <location>
        <begin position="324"/>
        <end position="343"/>
    </location>
</feature>
<dbReference type="GO" id="GO:0035556">
    <property type="term" value="P:intracellular signal transduction"/>
    <property type="evidence" value="ECO:0007669"/>
    <property type="project" value="InterPro"/>
</dbReference>
<dbReference type="PROSITE" id="PS50850">
    <property type="entry name" value="MFS"/>
    <property type="match status" value="1"/>
</dbReference>
<name>A0A8S3UF15_MYTED</name>
<feature type="transmembrane region" description="Helical" evidence="7">
    <location>
        <begin position="522"/>
        <end position="540"/>
    </location>
</feature>
<dbReference type="GO" id="GO:0001653">
    <property type="term" value="F:peptide receptor activity"/>
    <property type="evidence" value="ECO:0007669"/>
    <property type="project" value="TreeGrafter"/>
</dbReference>
<evidence type="ECO:0000313" key="10">
    <source>
        <dbReference type="EMBL" id="CAG2241174.1"/>
    </source>
</evidence>
<feature type="transmembrane region" description="Helical" evidence="7">
    <location>
        <begin position="225"/>
        <end position="244"/>
    </location>
</feature>
<dbReference type="InterPro" id="IPR036259">
    <property type="entry name" value="MFS_trans_sf"/>
</dbReference>
<keyword evidence="11" id="KW-1185">Reference proteome</keyword>
<dbReference type="OrthoDB" id="410267at2759"/>
<evidence type="ECO:0000256" key="7">
    <source>
        <dbReference type="SAM" id="Phobius"/>
    </source>
</evidence>
<proteinExistence type="predicted"/>
<comment type="caution">
    <text evidence="10">The sequence shown here is derived from an EMBL/GenBank/DDBJ whole genome shotgun (WGS) entry which is preliminary data.</text>
</comment>
<feature type="transmembrane region" description="Helical" evidence="7">
    <location>
        <begin position="392"/>
        <end position="414"/>
    </location>
</feature>
<dbReference type="SUPFAM" id="SSF55073">
    <property type="entry name" value="Nucleotide cyclase"/>
    <property type="match status" value="1"/>
</dbReference>
<evidence type="ECO:0000256" key="3">
    <source>
        <dbReference type="ARBA" id="ARBA00022741"/>
    </source>
</evidence>
<dbReference type="EC" id="4.6.1.2" evidence="10"/>
<dbReference type="PANTHER" id="PTHR11920">
    <property type="entry name" value="GUANYLYL CYCLASE"/>
    <property type="match status" value="1"/>
</dbReference>
<comment type="subcellular location">
    <subcellularLocation>
        <location evidence="1">Membrane</location>
        <topology evidence="1">Multi-pass membrane protein</topology>
    </subcellularLocation>
</comment>
<dbReference type="Gene3D" id="1.20.1250.20">
    <property type="entry name" value="MFS general substrate transporter like domains"/>
    <property type="match status" value="2"/>
</dbReference>
<feature type="transmembrane region" description="Helical" evidence="7">
    <location>
        <begin position="457"/>
        <end position="476"/>
    </location>
</feature>
<feature type="transmembrane region" description="Helical" evidence="7">
    <location>
        <begin position="426"/>
        <end position="445"/>
    </location>
</feature>
<evidence type="ECO:0000313" key="11">
    <source>
        <dbReference type="Proteomes" id="UP000683360"/>
    </source>
</evidence>
<keyword evidence="3" id="KW-0547">Nucleotide-binding</keyword>
<keyword evidence="2 7" id="KW-0812">Transmembrane</keyword>
<feature type="domain" description="Guanylate cyclase" evidence="8">
    <location>
        <begin position="1"/>
        <end position="18"/>
    </location>
</feature>
<dbReference type="Pfam" id="PF07690">
    <property type="entry name" value="MFS_1"/>
    <property type="match status" value="1"/>
</dbReference>
<evidence type="ECO:0000256" key="1">
    <source>
        <dbReference type="ARBA" id="ARBA00004141"/>
    </source>
</evidence>
<keyword evidence="6 10" id="KW-0456">Lyase</keyword>
<evidence type="ECO:0000256" key="5">
    <source>
        <dbReference type="ARBA" id="ARBA00023136"/>
    </source>
</evidence>
<dbReference type="PROSITE" id="PS50125">
    <property type="entry name" value="GUANYLATE_CYCLASE_2"/>
    <property type="match status" value="1"/>
</dbReference>
<dbReference type="InterPro" id="IPR029787">
    <property type="entry name" value="Nucleotide_cyclase"/>
</dbReference>
<dbReference type="Gene3D" id="3.30.70.1230">
    <property type="entry name" value="Nucleotide cyclase"/>
    <property type="match status" value="1"/>
</dbReference>
<keyword evidence="5 7" id="KW-0472">Membrane</keyword>
<evidence type="ECO:0000256" key="4">
    <source>
        <dbReference type="ARBA" id="ARBA00022989"/>
    </source>
</evidence>
<dbReference type="GO" id="GO:0000166">
    <property type="term" value="F:nucleotide binding"/>
    <property type="evidence" value="ECO:0007669"/>
    <property type="project" value="UniProtKB-KW"/>
</dbReference>
<dbReference type="InterPro" id="IPR011701">
    <property type="entry name" value="MFS"/>
</dbReference>
<dbReference type="InterPro" id="IPR020846">
    <property type="entry name" value="MFS_dom"/>
</dbReference>
<organism evidence="10 11">
    <name type="scientific">Mytilus edulis</name>
    <name type="common">Blue mussel</name>
    <dbReference type="NCBI Taxonomy" id="6550"/>
    <lineage>
        <taxon>Eukaryota</taxon>
        <taxon>Metazoa</taxon>
        <taxon>Spiralia</taxon>
        <taxon>Lophotrochozoa</taxon>
        <taxon>Mollusca</taxon>
        <taxon>Bivalvia</taxon>
        <taxon>Autobranchia</taxon>
        <taxon>Pteriomorphia</taxon>
        <taxon>Mytilida</taxon>
        <taxon>Mytiloidea</taxon>
        <taxon>Mytilidae</taxon>
        <taxon>Mytilinae</taxon>
        <taxon>Mytilus</taxon>
    </lineage>
</organism>
<evidence type="ECO:0000256" key="6">
    <source>
        <dbReference type="ARBA" id="ARBA00023239"/>
    </source>
</evidence>
<feature type="transmembrane region" description="Helical" evidence="7">
    <location>
        <begin position="560"/>
        <end position="581"/>
    </location>
</feature>
<accession>A0A8S3UF15</accession>
<feature type="transmembrane region" description="Helical" evidence="7">
    <location>
        <begin position="482"/>
        <end position="501"/>
    </location>
</feature>
<dbReference type="InterPro" id="IPR050401">
    <property type="entry name" value="Cyclic_nucleotide_synthase"/>
</dbReference>
<dbReference type="GO" id="GO:0004016">
    <property type="term" value="F:adenylate cyclase activity"/>
    <property type="evidence" value="ECO:0007669"/>
    <property type="project" value="TreeGrafter"/>
</dbReference>
<dbReference type="InterPro" id="IPR001054">
    <property type="entry name" value="A/G_cyclase"/>
</dbReference>
<dbReference type="SUPFAM" id="SSF103473">
    <property type="entry name" value="MFS general substrate transporter"/>
    <property type="match status" value="1"/>
</dbReference>
<dbReference type="GO" id="GO:0007168">
    <property type="term" value="P:receptor guanylyl cyclase signaling pathway"/>
    <property type="evidence" value="ECO:0007669"/>
    <property type="project" value="TreeGrafter"/>
</dbReference>
<dbReference type="CDD" id="cd07302">
    <property type="entry name" value="CHD"/>
    <property type="match status" value="1"/>
</dbReference>
<dbReference type="AlphaFoldDB" id="A0A8S3UF15"/>
<evidence type="ECO:0000259" key="8">
    <source>
        <dbReference type="PROSITE" id="PS50125"/>
    </source>
</evidence>
<dbReference type="EMBL" id="CAJPWZ010002580">
    <property type="protein sequence ID" value="CAG2241174.1"/>
    <property type="molecule type" value="Genomic_DNA"/>
</dbReference>
<dbReference type="GO" id="GO:0022857">
    <property type="term" value="F:transmembrane transporter activity"/>
    <property type="evidence" value="ECO:0007669"/>
    <property type="project" value="InterPro"/>
</dbReference>
<dbReference type="Proteomes" id="UP000683360">
    <property type="component" value="Unassembled WGS sequence"/>
</dbReference>
<evidence type="ECO:0000259" key="9">
    <source>
        <dbReference type="PROSITE" id="PS50850"/>
    </source>
</evidence>
<feature type="transmembrane region" description="Helical" evidence="7">
    <location>
        <begin position="256"/>
        <end position="280"/>
    </location>
</feature>
<feature type="transmembrane region" description="Helical" evidence="7">
    <location>
        <begin position="292"/>
        <end position="312"/>
    </location>
</feature>